<dbReference type="CDD" id="cd08946">
    <property type="entry name" value="SDR_e"/>
    <property type="match status" value="1"/>
</dbReference>
<dbReference type="InterPro" id="IPR001509">
    <property type="entry name" value="Epimerase_deHydtase"/>
</dbReference>
<dbReference type="Gene3D" id="3.40.50.720">
    <property type="entry name" value="NAD(P)-binding Rossmann-like Domain"/>
    <property type="match status" value="1"/>
</dbReference>
<evidence type="ECO:0000259" key="2">
    <source>
        <dbReference type="Pfam" id="PF01370"/>
    </source>
</evidence>
<dbReference type="Proteomes" id="UP001139260">
    <property type="component" value="Unassembled WGS sequence"/>
</dbReference>
<feature type="domain" description="NAD-dependent epimerase/dehydratase" evidence="2">
    <location>
        <begin position="3"/>
        <end position="217"/>
    </location>
</feature>
<accession>A0A9X2BKF6</accession>
<dbReference type="SUPFAM" id="SSF51735">
    <property type="entry name" value="NAD(P)-binding Rossmann-fold domains"/>
    <property type="match status" value="1"/>
</dbReference>
<evidence type="ECO:0000313" key="4">
    <source>
        <dbReference type="Proteomes" id="UP001139260"/>
    </source>
</evidence>
<dbReference type="AlphaFoldDB" id="A0A9X2BKF6"/>
<gene>
    <name evidence="3" type="ORF">MW871_06085</name>
</gene>
<name>A0A9X2BKF6_9FLAO</name>
<reference evidence="3" key="1">
    <citation type="submission" date="2022-04" db="EMBL/GenBank/DDBJ databases">
        <title>Flavobacterium pygoscelis sp. nov. isolated from Chinstrap chick (Pygoscelis antarcticus).</title>
        <authorList>
            <person name="Irgang R."/>
            <person name="Poblete-Morales M."/>
            <person name="Avendano-Herrera R."/>
        </authorList>
    </citation>
    <scope>NUCLEOTIDE SEQUENCE</scope>
    <source>
        <strain evidence="3">I-SCBP12n</strain>
    </source>
</reference>
<sequence>MANAGYAVTALCHSKIPPNENWVSQMDKVLVGDVTDQHFMNEVASYKYDVVVHLVSLDHNQSNGNPLFVSSVNVTPVWTLLDLFSKSGLGKFIYFSTAQVYGMLNGEVITESKKLNPQNPYGLTHQLGEVICEYYNKTTDVDCRIVRLSNSYGAPIFEENNCWWLVVNDLCRMAYLRKEIVLQSDGSPLRDFIHGWDVCRGVQAIIEASDDNTTYNLSSGITLSIIEIAEKIKQVFLSRYGVVLPIKAREDNSTKATNYKIDNTLIRSTGFNLEWSLDDGLNELFDNLERNEK</sequence>
<proteinExistence type="inferred from homology"/>
<comment type="similarity">
    <text evidence="1">Belongs to the NAD(P)-dependent epimerase/dehydratase family.</text>
</comment>
<dbReference type="EMBL" id="JALNUB010000003">
    <property type="protein sequence ID" value="MCK8141459.1"/>
    <property type="molecule type" value="Genomic_DNA"/>
</dbReference>
<keyword evidence="4" id="KW-1185">Reference proteome</keyword>
<evidence type="ECO:0000313" key="3">
    <source>
        <dbReference type="EMBL" id="MCK8141459.1"/>
    </source>
</evidence>
<dbReference type="PANTHER" id="PTHR43000">
    <property type="entry name" value="DTDP-D-GLUCOSE 4,6-DEHYDRATASE-RELATED"/>
    <property type="match status" value="1"/>
</dbReference>
<organism evidence="3 4">
    <name type="scientific">Flavobacterium pygoscelis</name>
    <dbReference type="NCBI Taxonomy" id="2893176"/>
    <lineage>
        <taxon>Bacteria</taxon>
        <taxon>Pseudomonadati</taxon>
        <taxon>Bacteroidota</taxon>
        <taxon>Flavobacteriia</taxon>
        <taxon>Flavobacteriales</taxon>
        <taxon>Flavobacteriaceae</taxon>
        <taxon>Flavobacterium</taxon>
    </lineage>
</organism>
<comment type="caution">
    <text evidence="3">The sequence shown here is derived from an EMBL/GenBank/DDBJ whole genome shotgun (WGS) entry which is preliminary data.</text>
</comment>
<protein>
    <submittedName>
        <fullName evidence="3">NAD(P)-dependent oxidoreductase</fullName>
    </submittedName>
</protein>
<evidence type="ECO:0000256" key="1">
    <source>
        <dbReference type="ARBA" id="ARBA00007637"/>
    </source>
</evidence>
<dbReference type="Pfam" id="PF01370">
    <property type="entry name" value="Epimerase"/>
    <property type="match status" value="1"/>
</dbReference>
<dbReference type="InterPro" id="IPR036291">
    <property type="entry name" value="NAD(P)-bd_dom_sf"/>
</dbReference>